<sequence length="92" mass="10506">MTVRLEHGQRQFHVMAYRDAIYDDAWAIELAELVDQELGPALVTVLYPSDGICTDPQVLLKDSSLPLPILTSFIDEVAREERRIREEPEPRG</sequence>
<protein>
    <submittedName>
        <fullName evidence="1">Uncharacterized protein</fullName>
    </submittedName>
</protein>
<comment type="caution">
    <text evidence="1">The sequence shown here is derived from an EMBL/GenBank/DDBJ whole genome shotgun (WGS) entry which is preliminary data.</text>
</comment>
<dbReference type="RefSeq" id="WP_203972895.1">
    <property type="nucleotide sequence ID" value="NZ_BAAAKY010000022.1"/>
</dbReference>
<evidence type="ECO:0000313" key="2">
    <source>
        <dbReference type="Proteomes" id="UP000644610"/>
    </source>
</evidence>
<dbReference type="Proteomes" id="UP000644610">
    <property type="component" value="Unassembled WGS sequence"/>
</dbReference>
<dbReference type="EMBL" id="BOOQ01000009">
    <property type="protein sequence ID" value="GII45293.1"/>
    <property type="molecule type" value="Genomic_DNA"/>
</dbReference>
<reference evidence="1" key="1">
    <citation type="submission" date="2021-01" db="EMBL/GenBank/DDBJ databases">
        <title>Whole genome shotgun sequence of Planotetraspora silvatica NBRC 100141.</title>
        <authorList>
            <person name="Komaki H."/>
            <person name="Tamura T."/>
        </authorList>
    </citation>
    <scope>NUCLEOTIDE SEQUENCE</scope>
    <source>
        <strain evidence="1">NBRC 100141</strain>
    </source>
</reference>
<organism evidence="1 2">
    <name type="scientific">Planotetraspora silvatica</name>
    <dbReference type="NCBI Taxonomy" id="234614"/>
    <lineage>
        <taxon>Bacteria</taxon>
        <taxon>Bacillati</taxon>
        <taxon>Actinomycetota</taxon>
        <taxon>Actinomycetes</taxon>
        <taxon>Streptosporangiales</taxon>
        <taxon>Streptosporangiaceae</taxon>
        <taxon>Planotetraspora</taxon>
    </lineage>
</organism>
<proteinExistence type="predicted"/>
<gene>
    <name evidence="1" type="ORF">Psi02_17170</name>
</gene>
<evidence type="ECO:0000313" key="1">
    <source>
        <dbReference type="EMBL" id="GII45293.1"/>
    </source>
</evidence>
<keyword evidence="2" id="KW-1185">Reference proteome</keyword>
<accession>A0A8J3UHB1</accession>
<dbReference type="AlphaFoldDB" id="A0A8J3UHB1"/>
<name>A0A8J3UHB1_9ACTN</name>